<evidence type="ECO:0000313" key="2">
    <source>
        <dbReference type="Proteomes" id="UP001163321"/>
    </source>
</evidence>
<protein>
    <submittedName>
        <fullName evidence="1">Uncharacterized protein</fullName>
    </submittedName>
</protein>
<comment type="caution">
    <text evidence="1">The sequence shown here is derived from an EMBL/GenBank/DDBJ whole genome shotgun (WGS) entry which is preliminary data.</text>
</comment>
<gene>
    <name evidence="1" type="ORF">PsorP6_000026</name>
</gene>
<dbReference type="Proteomes" id="UP001163321">
    <property type="component" value="Chromosome 1"/>
</dbReference>
<evidence type="ECO:0000313" key="1">
    <source>
        <dbReference type="EMBL" id="KAI9920776.1"/>
    </source>
</evidence>
<reference evidence="1 2" key="1">
    <citation type="journal article" date="2022" name="bioRxiv">
        <title>The genome of the oomycete Peronosclerospora sorghi, a cosmopolitan pathogen of maize and sorghum, is inflated with dispersed pseudogenes.</title>
        <authorList>
            <person name="Fletcher K."/>
            <person name="Martin F."/>
            <person name="Isakeit T."/>
            <person name="Cavanaugh K."/>
            <person name="Magill C."/>
            <person name="Michelmore R."/>
        </authorList>
    </citation>
    <scope>NUCLEOTIDE SEQUENCE [LARGE SCALE GENOMIC DNA]</scope>
    <source>
        <strain evidence="1">P6</strain>
    </source>
</reference>
<accession>A0ACC0WS18</accession>
<dbReference type="EMBL" id="CM047580">
    <property type="protein sequence ID" value="KAI9920776.1"/>
    <property type="molecule type" value="Genomic_DNA"/>
</dbReference>
<proteinExistence type="predicted"/>
<organism evidence="1 2">
    <name type="scientific">Peronosclerospora sorghi</name>
    <dbReference type="NCBI Taxonomy" id="230839"/>
    <lineage>
        <taxon>Eukaryota</taxon>
        <taxon>Sar</taxon>
        <taxon>Stramenopiles</taxon>
        <taxon>Oomycota</taxon>
        <taxon>Peronosporomycetes</taxon>
        <taxon>Peronosporales</taxon>
        <taxon>Peronosporaceae</taxon>
        <taxon>Peronosclerospora</taxon>
    </lineage>
</organism>
<sequence length="80" mass="9193">MKQQYLAPCHCVKKTGKHLSINMFSDTINLDEHNNVKAYGKARIPAFLFTYFRHQVNVVESVNIKIIPCQVKAALSNFLR</sequence>
<name>A0ACC0WS18_9STRA</name>
<keyword evidence="2" id="KW-1185">Reference proteome</keyword>